<reference evidence="1 2" key="1">
    <citation type="journal article" date="2009" name="Nature">
        <title>Evolution of pathogenicity and sexual reproduction in eight Candida genomes.</title>
        <authorList>
            <person name="Butler G."/>
            <person name="Rasmussen M.D."/>
            <person name="Lin M.F."/>
            <person name="Santos M.A."/>
            <person name="Sakthikumar S."/>
            <person name="Munro C.A."/>
            <person name="Rheinbay E."/>
            <person name="Grabherr M."/>
            <person name="Forche A."/>
            <person name="Reedy J.L."/>
            <person name="Agrafioti I."/>
            <person name="Arnaud M.B."/>
            <person name="Bates S."/>
            <person name="Brown A.J."/>
            <person name="Brunke S."/>
            <person name="Costanzo M.C."/>
            <person name="Fitzpatrick D.A."/>
            <person name="de Groot P.W."/>
            <person name="Harris D."/>
            <person name="Hoyer L.L."/>
            <person name="Hube B."/>
            <person name="Klis F.M."/>
            <person name="Kodira C."/>
            <person name="Lennard N."/>
            <person name="Logue M.E."/>
            <person name="Martin R."/>
            <person name="Neiman A.M."/>
            <person name="Nikolaou E."/>
            <person name="Quail M.A."/>
            <person name="Quinn J."/>
            <person name="Santos M.C."/>
            <person name="Schmitzberger F.F."/>
            <person name="Sherlock G."/>
            <person name="Shah P."/>
            <person name="Silverstein K.A."/>
            <person name="Skrzypek M.S."/>
            <person name="Soll D."/>
            <person name="Staggs R."/>
            <person name="Stansfield I."/>
            <person name="Stumpf M.P."/>
            <person name="Sudbery P.E."/>
            <person name="Srikantha T."/>
            <person name="Zeng Q."/>
            <person name="Berman J."/>
            <person name="Berriman M."/>
            <person name="Heitman J."/>
            <person name="Gow N.A."/>
            <person name="Lorenz M.C."/>
            <person name="Birren B.W."/>
            <person name="Kellis M."/>
            <person name="Cuomo C.A."/>
        </authorList>
    </citation>
    <scope>NUCLEOTIDE SEQUENCE [LARGE SCALE GENOMIC DNA]</scope>
    <source>
        <strain evidence="1 2">ATCC 42720</strain>
    </source>
</reference>
<proteinExistence type="predicted"/>
<dbReference type="KEGG" id="clu:CLUG_04983"/>
<gene>
    <name evidence="1" type="ORF">CLUG_04983</name>
</gene>
<dbReference type="EMBL" id="CH408081">
    <property type="protein sequence ID" value="EEQ40855.1"/>
    <property type="molecule type" value="Genomic_DNA"/>
</dbReference>
<evidence type="ECO:0000313" key="2">
    <source>
        <dbReference type="Proteomes" id="UP000007703"/>
    </source>
</evidence>
<protein>
    <submittedName>
        <fullName evidence="1">Uncharacterized protein</fullName>
    </submittedName>
</protein>
<accession>C4YA45</accession>
<organism evidence="1 2">
    <name type="scientific">Clavispora lusitaniae (strain ATCC 42720)</name>
    <name type="common">Yeast</name>
    <name type="synonym">Candida lusitaniae</name>
    <dbReference type="NCBI Taxonomy" id="306902"/>
    <lineage>
        <taxon>Eukaryota</taxon>
        <taxon>Fungi</taxon>
        <taxon>Dikarya</taxon>
        <taxon>Ascomycota</taxon>
        <taxon>Saccharomycotina</taxon>
        <taxon>Pichiomycetes</taxon>
        <taxon>Metschnikowiaceae</taxon>
        <taxon>Clavispora</taxon>
    </lineage>
</organism>
<dbReference type="AlphaFoldDB" id="C4YA45"/>
<dbReference type="VEuPathDB" id="FungiDB:CLUG_04983"/>
<dbReference type="HOGENOM" id="CLU_1384026_0_0_1"/>
<evidence type="ECO:0000313" key="1">
    <source>
        <dbReference type="EMBL" id="EEQ40855.1"/>
    </source>
</evidence>
<dbReference type="InParanoid" id="C4YA45"/>
<dbReference type="Proteomes" id="UP000007703">
    <property type="component" value="Unassembled WGS sequence"/>
</dbReference>
<name>C4YA45_CLAL4</name>
<sequence>MHSFSHQHVCHQNRRRTRKLQPVYIREISDKTAQRIYPFSVCSNVVHQHTSYSRKHEAGLLHDVVSHRHQGMKSVAVPEQACRRRSFVIDRNGAVKVEVRVGKLTQVERFRVFSHGCKQTVFVVYSAAEHVSDKLHAIEKHKHRDSQIGGHRRVTSGAIQVGHKIFERIEDYDVSMQRNQIARVLVQKHKGSLDSVS</sequence>